<dbReference type="GO" id="GO:0004560">
    <property type="term" value="F:alpha-L-fucosidase activity"/>
    <property type="evidence" value="ECO:0007669"/>
    <property type="project" value="InterPro"/>
</dbReference>
<dbReference type="InterPro" id="IPR031919">
    <property type="entry name" value="Fucosidase_C"/>
</dbReference>
<feature type="domain" description="Alpha-L-fucosidase C-terminal" evidence="8">
    <location>
        <begin position="455"/>
        <end position="521"/>
    </location>
</feature>
<accession>A0A975IUZ8</accession>
<dbReference type="InterPro" id="IPR000933">
    <property type="entry name" value="Glyco_hydro_29"/>
</dbReference>
<keyword evidence="4" id="KW-0732">Signal</keyword>
<dbReference type="PIRSF" id="PIRSF001092">
    <property type="entry name" value="Alpha-L-fucosidase"/>
    <property type="match status" value="1"/>
</dbReference>
<evidence type="ECO:0000256" key="3">
    <source>
        <dbReference type="ARBA" id="ARBA00012662"/>
    </source>
</evidence>
<dbReference type="EC" id="3.2.1.51" evidence="3"/>
<dbReference type="PANTHER" id="PTHR10030">
    <property type="entry name" value="ALPHA-L-FUCOSIDASE"/>
    <property type="match status" value="1"/>
</dbReference>
<evidence type="ECO:0000256" key="6">
    <source>
        <dbReference type="ARBA" id="ARBA00023295"/>
    </source>
</evidence>
<keyword evidence="6" id="KW-0326">Glycosidase</keyword>
<dbReference type="PROSITE" id="PS51318">
    <property type="entry name" value="TAT"/>
    <property type="match status" value="1"/>
</dbReference>
<dbReference type="GO" id="GO:0005764">
    <property type="term" value="C:lysosome"/>
    <property type="evidence" value="ECO:0007669"/>
    <property type="project" value="TreeGrafter"/>
</dbReference>
<dbReference type="GO" id="GO:0016139">
    <property type="term" value="P:glycoside catabolic process"/>
    <property type="evidence" value="ECO:0007669"/>
    <property type="project" value="TreeGrafter"/>
</dbReference>
<dbReference type="Pfam" id="PF16757">
    <property type="entry name" value="Fucosidase_C"/>
    <property type="match status" value="1"/>
</dbReference>
<dbReference type="Gene3D" id="3.20.20.80">
    <property type="entry name" value="Glycosidases"/>
    <property type="match status" value="1"/>
</dbReference>
<evidence type="ECO:0000256" key="2">
    <source>
        <dbReference type="ARBA" id="ARBA00007951"/>
    </source>
</evidence>
<evidence type="ECO:0000256" key="5">
    <source>
        <dbReference type="ARBA" id="ARBA00022801"/>
    </source>
</evidence>
<feature type="domain" description="Glycoside hydrolase family 29 N-terminal" evidence="7">
    <location>
        <begin position="22"/>
        <end position="423"/>
    </location>
</feature>
<gene>
    <name evidence="9" type="ORF">KCG34_25145</name>
</gene>
<dbReference type="GO" id="GO:0006004">
    <property type="term" value="P:fucose metabolic process"/>
    <property type="evidence" value="ECO:0007669"/>
    <property type="project" value="InterPro"/>
</dbReference>
<evidence type="ECO:0000259" key="7">
    <source>
        <dbReference type="Pfam" id="PF01120"/>
    </source>
</evidence>
<evidence type="ECO:0000256" key="1">
    <source>
        <dbReference type="ARBA" id="ARBA00004071"/>
    </source>
</evidence>
<dbReference type="InterPro" id="IPR006311">
    <property type="entry name" value="TAT_signal"/>
</dbReference>
<dbReference type="PANTHER" id="PTHR10030:SF37">
    <property type="entry name" value="ALPHA-L-FUCOSIDASE-RELATED"/>
    <property type="match status" value="1"/>
</dbReference>
<dbReference type="SUPFAM" id="SSF51445">
    <property type="entry name" value="(Trans)glycosidases"/>
    <property type="match status" value="1"/>
</dbReference>
<keyword evidence="5" id="KW-0378">Hydrolase</keyword>
<dbReference type="Proteomes" id="UP000676409">
    <property type="component" value="Chromosome"/>
</dbReference>
<dbReference type="InterPro" id="IPR016286">
    <property type="entry name" value="FUC_metazoa-typ"/>
</dbReference>
<keyword evidence="10" id="KW-1185">Reference proteome</keyword>
<comment type="similarity">
    <text evidence="2">Belongs to the glycosyl hydrolase 29 family.</text>
</comment>
<dbReference type="InterPro" id="IPR057739">
    <property type="entry name" value="Glyco_hydro_29_N"/>
</dbReference>
<dbReference type="Gene3D" id="2.60.40.1180">
    <property type="entry name" value="Golgi alpha-mannosidase II"/>
    <property type="match status" value="1"/>
</dbReference>
<proteinExistence type="inferred from homology"/>
<dbReference type="EMBL" id="CP073078">
    <property type="protein sequence ID" value="QUD88275.1"/>
    <property type="molecule type" value="Genomic_DNA"/>
</dbReference>
<dbReference type="AlphaFoldDB" id="A0A975IUZ8"/>
<organism evidence="9 10">
    <name type="scientific">Phenylobacterium montanum</name>
    <dbReference type="NCBI Taxonomy" id="2823693"/>
    <lineage>
        <taxon>Bacteria</taxon>
        <taxon>Pseudomonadati</taxon>
        <taxon>Pseudomonadota</taxon>
        <taxon>Alphaproteobacteria</taxon>
        <taxon>Caulobacterales</taxon>
        <taxon>Caulobacteraceae</taxon>
        <taxon>Phenylobacterium</taxon>
    </lineage>
</organism>
<evidence type="ECO:0000259" key="8">
    <source>
        <dbReference type="Pfam" id="PF16757"/>
    </source>
</evidence>
<dbReference type="KEGG" id="caul:KCG34_25145"/>
<dbReference type="InterPro" id="IPR013780">
    <property type="entry name" value="Glyco_hydro_b"/>
</dbReference>
<dbReference type="InterPro" id="IPR017853">
    <property type="entry name" value="GH"/>
</dbReference>
<dbReference type="SMART" id="SM00812">
    <property type="entry name" value="Alpha_L_fucos"/>
    <property type="match status" value="1"/>
</dbReference>
<reference evidence="9" key="1">
    <citation type="submission" date="2021-04" db="EMBL/GenBank/DDBJ databases">
        <title>The complete genome sequence of Caulobacter sp. S6.</title>
        <authorList>
            <person name="Tang Y."/>
            <person name="Ouyang W."/>
            <person name="Liu Q."/>
            <person name="Huang B."/>
            <person name="Guo Z."/>
            <person name="Lei P."/>
        </authorList>
    </citation>
    <scope>NUCLEOTIDE SEQUENCE</scope>
    <source>
        <strain evidence="9">S6</strain>
    </source>
</reference>
<name>A0A975IUZ8_9CAUL</name>
<evidence type="ECO:0000256" key="4">
    <source>
        <dbReference type="ARBA" id="ARBA00022729"/>
    </source>
</evidence>
<comment type="function">
    <text evidence="1">Alpha-L-fucosidase is responsible for hydrolyzing the alpha-1,6-linked fucose joined to the reducing-end N-acetylglucosamine of the carbohydrate moieties of glycoproteins.</text>
</comment>
<sequence length="533" mass="59571">MSLSRRRLLQASAVLGAIPGRAAAQSGPFQPSWDSLIAQYRAPDWYRDAKLGIWAHWSAQCVPEFGDWYGRLMYVQGNPYYEHHLRTYGHPSRTGFMQIENLWRAENWEPERLMRLYKAAGAKYFVALANHHDNLDTWASKHHAWNTLRVGPKKDIVGTWAKVAREHGLRFGVSNHSAHAWHWWQTAYGYDAEGPLAGQRYDAFRLTKADGAGQWWEGLDPQELYTGPHMVVPDGVTSIKAMDDWHGAHDGQWLETPPPGDPAYALQWKLRCMDLVSQHRPDFLYLDDERLPLGQAGLDATAWYYNQNQAWHGGSLEAVVTAKKLIPAQRRGVVEDVERGLVGELRPEPWQTDTCIGNWHYDRALYERHGYKSAKAVIQSLADIVSKNGNLLLSIPLRADGTIDSDEERILADMAAWMAVNGEAIFATRPWRTFGEGPTPVAAGSFSEAQVKPFTAEDIRYTTRKGALYALAMEWPSGALTLKALAGVRVERVTLLGGGPLAFEAAAEGLKVRLPDTRPAFSPALKIEGAGIA</sequence>
<evidence type="ECO:0000313" key="10">
    <source>
        <dbReference type="Proteomes" id="UP000676409"/>
    </source>
</evidence>
<dbReference type="RefSeq" id="WP_211938326.1">
    <property type="nucleotide sequence ID" value="NZ_CP073078.1"/>
</dbReference>
<protein>
    <recommendedName>
        <fullName evidence="3">alpha-L-fucosidase</fullName>
        <ecNumber evidence="3">3.2.1.51</ecNumber>
    </recommendedName>
</protein>
<dbReference type="Pfam" id="PF01120">
    <property type="entry name" value="Alpha_L_fucos"/>
    <property type="match status" value="1"/>
</dbReference>
<evidence type="ECO:0000313" key="9">
    <source>
        <dbReference type="EMBL" id="QUD88275.1"/>
    </source>
</evidence>